<comment type="similarity">
    <text evidence="3">Belongs to the phosphate acetyltransferase and butyryltransferase family.</text>
</comment>
<keyword evidence="6 10" id="KW-0808">Transferase</keyword>
<reference evidence="10" key="1">
    <citation type="submission" date="2020-08" db="EMBL/GenBank/DDBJ databases">
        <title>Genome public.</title>
        <authorList>
            <person name="Liu C."/>
            <person name="Sun Q."/>
        </authorList>
    </citation>
    <scope>NUCLEOTIDE SEQUENCE</scope>
    <source>
        <strain evidence="10">NSJ-53</strain>
    </source>
</reference>
<dbReference type="NCBIfam" id="TIGR00651">
    <property type="entry name" value="pta"/>
    <property type="match status" value="1"/>
</dbReference>
<feature type="domain" description="Phosphate acetyl/butaryl transferase" evidence="9">
    <location>
        <begin position="3"/>
        <end position="321"/>
    </location>
</feature>
<dbReference type="InterPro" id="IPR042112">
    <property type="entry name" value="P_AcTrfase_dom2"/>
</dbReference>
<dbReference type="GO" id="GO:0008959">
    <property type="term" value="F:phosphate acetyltransferase activity"/>
    <property type="evidence" value="ECO:0007669"/>
    <property type="project" value="UniProtKB-EC"/>
</dbReference>
<dbReference type="EC" id="2.3.1.8" evidence="4"/>
<protein>
    <recommendedName>
        <fullName evidence="5">Phosphate acetyltransferase</fullName>
        <ecNumber evidence="4">2.3.1.8</ecNumber>
    </recommendedName>
    <alternativeName>
        <fullName evidence="8">Phosphotransacetylase</fullName>
    </alternativeName>
</protein>
<dbReference type="SUPFAM" id="SSF53659">
    <property type="entry name" value="Isocitrate/Isopropylmalate dehydrogenase-like"/>
    <property type="match status" value="1"/>
</dbReference>
<evidence type="ECO:0000256" key="7">
    <source>
        <dbReference type="ARBA" id="ARBA00023315"/>
    </source>
</evidence>
<organism evidence="10 11">
    <name type="scientific">Gehongia tenuis</name>
    <dbReference type="NCBI Taxonomy" id="2763655"/>
    <lineage>
        <taxon>Bacteria</taxon>
        <taxon>Bacillati</taxon>
        <taxon>Bacillota</taxon>
        <taxon>Clostridia</taxon>
        <taxon>Christensenellales</taxon>
        <taxon>Christensenellaceae</taxon>
        <taxon>Gehongia</taxon>
    </lineage>
</organism>
<evidence type="ECO:0000259" key="9">
    <source>
        <dbReference type="Pfam" id="PF01515"/>
    </source>
</evidence>
<name>A0A926D4Y0_9FIRM</name>
<evidence type="ECO:0000256" key="3">
    <source>
        <dbReference type="ARBA" id="ARBA00005656"/>
    </source>
</evidence>
<proteinExistence type="inferred from homology"/>
<dbReference type="Pfam" id="PF01515">
    <property type="entry name" value="PTA_PTB"/>
    <property type="match status" value="1"/>
</dbReference>
<gene>
    <name evidence="10" type="primary">pta</name>
    <name evidence="10" type="ORF">H8696_03815</name>
</gene>
<dbReference type="Gene3D" id="3.40.50.10950">
    <property type="match status" value="1"/>
</dbReference>
<dbReference type="InterPro" id="IPR002505">
    <property type="entry name" value="PTA_PTB"/>
</dbReference>
<comment type="pathway">
    <text evidence="2">Metabolic intermediate biosynthesis; acetyl-CoA biosynthesis; acetyl-CoA from acetate: step 2/2.</text>
</comment>
<dbReference type="PIRSF" id="PIRSF000428">
    <property type="entry name" value="P_Ac_trans"/>
    <property type="match status" value="1"/>
</dbReference>
<keyword evidence="11" id="KW-1185">Reference proteome</keyword>
<evidence type="ECO:0000313" key="11">
    <source>
        <dbReference type="Proteomes" id="UP000623172"/>
    </source>
</evidence>
<dbReference type="AlphaFoldDB" id="A0A926D4Y0"/>
<evidence type="ECO:0000256" key="6">
    <source>
        <dbReference type="ARBA" id="ARBA00022679"/>
    </source>
</evidence>
<dbReference type="EMBL" id="JACRSR010000001">
    <property type="protein sequence ID" value="MBC8530969.1"/>
    <property type="molecule type" value="Genomic_DNA"/>
</dbReference>
<dbReference type="InterPro" id="IPR012147">
    <property type="entry name" value="P_Ac_Bu_trans"/>
</dbReference>
<dbReference type="NCBIfam" id="NF007233">
    <property type="entry name" value="PRK09653.1"/>
    <property type="match status" value="1"/>
</dbReference>
<dbReference type="InterPro" id="IPR042113">
    <property type="entry name" value="P_AcTrfase_dom1"/>
</dbReference>
<dbReference type="RefSeq" id="WP_249315036.1">
    <property type="nucleotide sequence ID" value="NZ_JACRSR010000001.1"/>
</dbReference>
<evidence type="ECO:0000256" key="4">
    <source>
        <dbReference type="ARBA" id="ARBA00012707"/>
    </source>
</evidence>
<dbReference type="PANTHER" id="PTHR43356">
    <property type="entry name" value="PHOSPHATE ACETYLTRANSFERASE"/>
    <property type="match status" value="1"/>
</dbReference>
<dbReference type="NCBIfam" id="NF004167">
    <property type="entry name" value="PRK05632.1"/>
    <property type="match status" value="1"/>
</dbReference>
<evidence type="ECO:0000313" key="10">
    <source>
        <dbReference type="EMBL" id="MBC8530969.1"/>
    </source>
</evidence>
<sequence>MSVMDQIKSRAKANKKRIVLAEGMDERVVRAAAEATKISLADIVLLGDPDAIAKFGVDLTGVTIINPLTSKKAADYAEGLYELRKAKGMTLEKAQEMVKNELYFGTMMIKMEDADGMVAGAVNSTPDVLRPALQIIKARKGLSVVSSCFVIEIPDKSYGHEGAFIYSDCGVNPNPDANQLATIAASAAESARLLIGMDPRIAMLSFSTKGSAQHELVDKMQEATRLAKEQFPELVIDGELQVDAALVPEVQKQKAPGSPLGGRANVLIFPDLQAGNIAYKLTQRLAHGIAIGPIIQGLARPVNDLSRGCNVEDIVCGIAITSVQAQA</sequence>
<dbReference type="InterPro" id="IPR004614">
    <property type="entry name" value="P_AcTrfase"/>
</dbReference>
<comment type="catalytic activity">
    <reaction evidence="1">
        <text>acetyl-CoA + phosphate = acetyl phosphate + CoA</text>
        <dbReference type="Rhea" id="RHEA:19521"/>
        <dbReference type="ChEBI" id="CHEBI:22191"/>
        <dbReference type="ChEBI" id="CHEBI:43474"/>
        <dbReference type="ChEBI" id="CHEBI:57287"/>
        <dbReference type="ChEBI" id="CHEBI:57288"/>
        <dbReference type="EC" id="2.3.1.8"/>
    </reaction>
</comment>
<evidence type="ECO:0000256" key="5">
    <source>
        <dbReference type="ARBA" id="ARBA00021528"/>
    </source>
</evidence>
<dbReference type="InterPro" id="IPR050500">
    <property type="entry name" value="Phos_Acetyltrans/Butyryltrans"/>
</dbReference>
<evidence type="ECO:0000256" key="1">
    <source>
        <dbReference type="ARBA" id="ARBA00000705"/>
    </source>
</evidence>
<comment type="caution">
    <text evidence="10">The sequence shown here is derived from an EMBL/GenBank/DDBJ whole genome shotgun (WGS) entry which is preliminary data.</text>
</comment>
<dbReference type="PANTHER" id="PTHR43356:SF3">
    <property type="entry name" value="PHOSPHATE ACETYLTRANSFERASE"/>
    <property type="match status" value="1"/>
</dbReference>
<evidence type="ECO:0000256" key="8">
    <source>
        <dbReference type="ARBA" id="ARBA00031108"/>
    </source>
</evidence>
<dbReference type="Proteomes" id="UP000623172">
    <property type="component" value="Unassembled WGS sequence"/>
</dbReference>
<dbReference type="Gene3D" id="3.40.50.10750">
    <property type="entry name" value="Isocitrate/Isopropylmalate dehydrogenase-like"/>
    <property type="match status" value="1"/>
</dbReference>
<keyword evidence="7 10" id="KW-0012">Acyltransferase</keyword>
<evidence type="ECO:0000256" key="2">
    <source>
        <dbReference type="ARBA" id="ARBA00004989"/>
    </source>
</evidence>
<accession>A0A926D4Y0</accession>